<dbReference type="OrthoDB" id="5318346at2759"/>
<dbReference type="PANTHER" id="PTHR42080:SF1">
    <property type="entry name" value="SRR1-LIKE DOMAIN-CONTAINING PROTEIN"/>
    <property type="match status" value="1"/>
</dbReference>
<organism evidence="3 4">
    <name type="scientific">Ascochyta lentis</name>
    <dbReference type="NCBI Taxonomy" id="205686"/>
    <lineage>
        <taxon>Eukaryota</taxon>
        <taxon>Fungi</taxon>
        <taxon>Dikarya</taxon>
        <taxon>Ascomycota</taxon>
        <taxon>Pezizomycotina</taxon>
        <taxon>Dothideomycetes</taxon>
        <taxon>Pleosporomycetidae</taxon>
        <taxon>Pleosporales</taxon>
        <taxon>Pleosporineae</taxon>
        <taxon>Didymellaceae</taxon>
        <taxon>Ascochyta</taxon>
    </lineage>
</organism>
<feature type="domain" description="SRR1-like" evidence="2">
    <location>
        <begin position="86"/>
        <end position="259"/>
    </location>
</feature>
<dbReference type="PANTHER" id="PTHR42080">
    <property type="entry name" value="SRR1 DOMAIN-CONTAINING PROTEIN"/>
    <property type="match status" value="1"/>
</dbReference>
<evidence type="ECO:0000259" key="2">
    <source>
        <dbReference type="Pfam" id="PF07985"/>
    </source>
</evidence>
<dbReference type="AlphaFoldDB" id="A0A8H7J4X7"/>
<sequence length="317" mass="36160">MGGRGRVKRQQVEADDGWTVITHGLSSLSVGSKSGRGKGKRNGTRHNALQAGSMPTATVDGLTAEKLLHDFNNRTEKWEATVCAQHLQNILAKTEWDIRDAVCIGIGSFSRDWEHRHRAMWQLVLFVSVVSHMRKKNLEVKLYAQEPAFTPLDHEFLSLLGIGVCTDDIQTHITIHSFVFSPFVDWYILLPIFLNGKEPVLYVGNEILDDYGAFAQSEEKREKLEECNELGEKWLAKRDMVRLRDFEMHPHALNGMVVYRVKNGEENEVDSKEVAQEKANKREAKNEGKDHVEEAENRSDQETDTREEKKEITETDS</sequence>
<reference evidence="3" key="1">
    <citation type="submission" date="2018-12" db="EMBL/GenBank/DDBJ databases">
        <authorList>
            <person name="Syme R.A."/>
            <person name="Farfan-Caceres L."/>
            <person name="Lichtenzveig J."/>
        </authorList>
    </citation>
    <scope>NUCLEOTIDE SEQUENCE</scope>
    <source>
        <strain evidence="3">Al4</strain>
    </source>
</reference>
<feature type="compositionally biased region" description="Basic residues" evidence="1">
    <location>
        <begin position="35"/>
        <end position="44"/>
    </location>
</feature>
<dbReference type="EMBL" id="RZGK01000009">
    <property type="protein sequence ID" value="KAF9696557.1"/>
    <property type="molecule type" value="Genomic_DNA"/>
</dbReference>
<comment type="caution">
    <text evidence="3">The sequence shown here is derived from an EMBL/GenBank/DDBJ whole genome shotgun (WGS) entry which is preliminary data.</text>
</comment>
<evidence type="ECO:0000313" key="3">
    <source>
        <dbReference type="EMBL" id="KAF9696557.1"/>
    </source>
</evidence>
<dbReference type="InterPro" id="IPR012942">
    <property type="entry name" value="SRR1-like"/>
</dbReference>
<protein>
    <recommendedName>
        <fullName evidence="2">SRR1-like domain-containing protein</fullName>
    </recommendedName>
</protein>
<gene>
    <name evidence="3" type="ORF">EKO04_005453</name>
</gene>
<feature type="region of interest" description="Disordered" evidence="1">
    <location>
        <begin position="267"/>
        <end position="317"/>
    </location>
</feature>
<feature type="region of interest" description="Disordered" evidence="1">
    <location>
        <begin position="29"/>
        <end position="48"/>
    </location>
</feature>
<evidence type="ECO:0000256" key="1">
    <source>
        <dbReference type="SAM" id="MobiDB-lite"/>
    </source>
</evidence>
<dbReference type="Proteomes" id="UP000651452">
    <property type="component" value="Unassembled WGS sequence"/>
</dbReference>
<reference evidence="3" key="2">
    <citation type="submission" date="2020-09" db="EMBL/GenBank/DDBJ databases">
        <title>Reference genome assembly for Australian Ascochyta lentis isolate Al4.</title>
        <authorList>
            <person name="Lee R.C."/>
            <person name="Farfan-Caceres L.M."/>
            <person name="Debler J.W."/>
            <person name="Williams A.H."/>
            <person name="Henares B.M."/>
        </authorList>
    </citation>
    <scope>NUCLEOTIDE SEQUENCE</scope>
    <source>
        <strain evidence="3">Al4</strain>
    </source>
</reference>
<evidence type="ECO:0000313" key="4">
    <source>
        <dbReference type="Proteomes" id="UP000651452"/>
    </source>
</evidence>
<name>A0A8H7J4X7_9PLEO</name>
<keyword evidence="4" id="KW-1185">Reference proteome</keyword>
<accession>A0A8H7J4X7</accession>
<proteinExistence type="predicted"/>
<dbReference type="Pfam" id="PF07985">
    <property type="entry name" value="SRR1"/>
    <property type="match status" value="1"/>
</dbReference>